<evidence type="ECO:0000256" key="1">
    <source>
        <dbReference type="SAM" id="Phobius"/>
    </source>
</evidence>
<gene>
    <name evidence="2" type="ORF">T05_14126</name>
</gene>
<dbReference type="EMBL" id="JYDJ01000239">
    <property type="protein sequence ID" value="KRX39225.1"/>
    <property type="molecule type" value="Genomic_DNA"/>
</dbReference>
<evidence type="ECO:0000313" key="2">
    <source>
        <dbReference type="EMBL" id="KRX39225.1"/>
    </source>
</evidence>
<name>A0A0V0TJN0_9BILA</name>
<keyword evidence="1" id="KW-1133">Transmembrane helix</keyword>
<dbReference type="Proteomes" id="UP000055048">
    <property type="component" value="Unassembled WGS sequence"/>
</dbReference>
<organism evidence="2 3">
    <name type="scientific">Trichinella murrelli</name>
    <dbReference type="NCBI Taxonomy" id="144512"/>
    <lineage>
        <taxon>Eukaryota</taxon>
        <taxon>Metazoa</taxon>
        <taxon>Ecdysozoa</taxon>
        <taxon>Nematoda</taxon>
        <taxon>Enoplea</taxon>
        <taxon>Dorylaimia</taxon>
        <taxon>Trichinellida</taxon>
        <taxon>Trichinellidae</taxon>
        <taxon>Trichinella</taxon>
    </lineage>
</organism>
<proteinExistence type="predicted"/>
<comment type="caution">
    <text evidence="2">The sequence shown here is derived from an EMBL/GenBank/DDBJ whole genome shotgun (WGS) entry which is preliminary data.</text>
</comment>
<sequence>MSPPIWPPAPRFYTTYNIQVCLQFFAFNYYISNKVHHSKWTIIETRVSKKYFSMCFSKFVFKQNYKTAR</sequence>
<dbReference type="AlphaFoldDB" id="A0A0V0TJN0"/>
<evidence type="ECO:0000313" key="3">
    <source>
        <dbReference type="Proteomes" id="UP000055048"/>
    </source>
</evidence>
<keyword evidence="3" id="KW-1185">Reference proteome</keyword>
<keyword evidence="1" id="KW-0472">Membrane</keyword>
<keyword evidence="1" id="KW-0812">Transmembrane</keyword>
<protein>
    <submittedName>
        <fullName evidence="2">Uncharacterized protein</fullName>
    </submittedName>
</protein>
<feature type="transmembrane region" description="Helical" evidence="1">
    <location>
        <begin position="12"/>
        <end position="31"/>
    </location>
</feature>
<reference evidence="2 3" key="1">
    <citation type="submission" date="2015-01" db="EMBL/GenBank/DDBJ databases">
        <title>Evolution of Trichinella species and genotypes.</title>
        <authorList>
            <person name="Korhonen P.K."/>
            <person name="Edoardo P."/>
            <person name="Giuseppe L.R."/>
            <person name="Gasser R.B."/>
        </authorList>
    </citation>
    <scope>NUCLEOTIDE SEQUENCE [LARGE SCALE GENOMIC DNA]</scope>
    <source>
        <strain evidence="2">ISS417</strain>
    </source>
</reference>
<accession>A0A0V0TJN0</accession>